<feature type="region of interest" description="Disordered" evidence="1">
    <location>
        <begin position="113"/>
        <end position="141"/>
    </location>
</feature>
<feature type="compositionally biased region" description="Acidic residues" evidence="1">
    <location>
        <begin position="88"/>
        <end position="99"/>
    </location>
</feature>
<feature type="compositionally biased region" description="Acidic residues" evidence="1">
    <location>
        <begin position="48"/>
        <end position="61"/>
    </location>
</feature>
<dbReference type="Proteomes" id="UP000184330">
    <property type="component" value="Unassembled WGS sequence"/>
</dbReference>
<dbReference type="OrthoDB" id="3439027at2759"/>
<organism evidence="2 3">
    <name type="scientific">Phialocephala subalpina</name>
    <dbReference type="NCBI Taxonomy" id="576137"/>
    <lineage>
        <taxon>Eukaryota</taxon>
        <taxon>Fungi</taxon>
        <taxon>Dikarya</taxon>
        <taxon>Ascomycota</taxon>
        <taxon>Pezizomycotina</taxon>
        <taxon>Leotiomycetes</taxon>
        <taxon>Helotiales</taxon>
        <taxon>Mollisiaceae</taxon>
        <taxon>Phialocephala</taxon>
        <taxon>Phialocephala fortinii species complex</taxon>
    </lineage>
</organism>
<proteinExistence type="predicted"/>
<keyword evidence="3" id="KW-1185">Reference proteome</keyword>
<feature type="compositionally biased region" description="Basic and acidic residues" evidence="1">
    <location>
        <begin position="1"/>
        <end position="11"/>
    </location>
</feature>
<evidence type="ECO:0000313" key="3">
    <source>
        <dbReference type="Proteomes" id="UP000184330"/>
    </source>
</evidence>
<feature type="compositionally biased region" description="Basic residues" evidence="1">
    <location>
        <begin position="231"/>
        <end position="243"/>
    </location>
</feature>
<dbReference type="EMBL" id="FJOG01000018">
    <property type="protein sequence ID" value="CZR61403.1"/>
    <property type="molecule type" value="Genomic_DNA"/>
</dbReference>
<accession>A0A1L7X8Q0</accession>
<dbReference type="AlphaFoldDB" id="A0A1L7X8Q0"/>
<protein>
    <submittedName>
        <fullName evidence="2">Uncharacterized protein</fullName>
    </submittedName>
</protein>
<feature type="region of interest" description="Disordered" evidence="1">
    <location>
        <begin position="157"/>
        <end position="243"/>
    </location>
</feature>
<reference evidence="2 3" key="1">
    <citation type="submission" date="2016-03" db="EMBL/GenBank/DDBJ databases">
        <authorList>
            <person name="Ploux O."/>
        </authorList>
    </citation>
    <scope>NUCLEOTIDE SEQUENCE [LARGE SCALE GENOMIC DNA]</scope>
    <source>
        <strain evidence="2 3">UAMH 11012</strain>
    </source>
</reference>
<sequence>MPIHELTRRDSWPPTQVHLQSSPSHPSHPEHDDSIDENPFAFFLTSPEEIDIDDYLSDEDLSAGIETPESKSPVREVSPSALQRNPLPEDEDDDEEDYEFGFGLAIPLSLKDFTKNTSSGRKSRTGNRSKEEELHGLGISLPDFSARGRAKVRLVPVRNGRGRGLRQSRSLSARRPQSWRAPSPEIFSIREERESDEEKNDSLGMKADGEIYSASAPASSHIGGIMASPKTKPKEKKRVHWDL</sequence>
<evidence type="ECO:0000256" key="1">
    <source>
        <dbReference type="SAM" id="MobiDB-lite"/>
    </source>
</evidence>
<evidence type="ECO:0000313" key="2">
    <source>
        <dbReference type="EMBL" id="CZR61403.1"/>
    </source>
</evidence>
<name>A0A1L7X8Q0_9HELO</name>
<feature type="region of interest" description="Disordered" evidence="1">
    <location>
        <begin position="1"/>
        <end position="101"/>
    </location>
</feature>
<gene>
    <name evidence="2" type="ORF">PAC_11299</name>
</gene>